<name>A0AAW1Z1Y3_CULAL</name>
<evidence type="ECO:0000313" key="4">
    <source>
        <dbReference type="Proteomes" id="UP001479290"/>
    </source>
</evidence>
<accession>A0AAW1Z1Y3</accession>
<feature type="compositionally biased region" description="Low complexity" evidence="1">
    <location>
        <begin position="31"/>
        <end position="41"/>
    </location>
</feature>
<proteinExistence type="predicted"/>
<dbReference type="Gene3D" id="2.60.40.10">
    <property type="entry name" value="Immunoglobulins"/>
    <property type="match status" value="1"/>
</dbReference>
<feature type="domain" description="Ig-like" evidence="2">
    <location>
        <begin position="45"/>
        <end position="141"/>
    </location>
</feature>
<gene>
    <name evidence="3" type="ORF">ABG768_014861</name>
</gene>
<reference evidence="3 4" key="1">
    <citation type="submission" date="2024-05" db="EMBL/GenBank/DDBJ databases">
        <title>A high-quality chromosomal-level genome assembly of Topmouth culter (Culter alburnus).</title>
        <authorList>
            <person name="Zhao H."/>
        </authorList>
    </citation>
    <scope>NUCLEOTIDE SEQUENCE [LARGE SCALE GENOMIC DNA]</scope>
    <source>
        <strain evidence="3">CATC2023</strain>
        <tissue evidence="3">Muscle</tissue>
    </source>
</reference>
<dbReference type="SUPFAM" id="SSF48726">
    <property type="entry name" value="Immunoglobulin"/>
    <property type="match status" value="1"/>
</dbReference>
<protein>
    <recommendedName>
        <fullName evidence="2">Ig-like domain-containing protein</fullName>
    </recommendedName>
</protein>
<organism evidence="3 4">
    <name type="scientific">Culter alburnus</name>
    <name type="common">Topmouth culter</name>
    <dbReference type="NCBI Taxonomy" id="194366"/>
    <lineage>
        <taxon>Eukaryota</taxon>
        <taxon>Metazoa</taxon>
        <taxon>Chordata</taxon>
        <taxon>Craniata</taxon>
        <taxon>Vertebrata</taxon>
        <taxon>Euteleostomi</taxon>
        <taxon>Actinopterygii</taxon>
        <taxon>Neopterygii</taxon>
        <taxon>Teleostei</taxon>
        <taxon>Ostariophysi</taxon>
        <taxon>Cypriniformes</taxon>
        <taxon>Xenocyprididae</taxon>
        <taxon>Xenocypridinae</taxon>
        <taxon>Culter</taxon>
    </lineage>
</organism>
<dbReference type="PROSITE" id="PS50835">
    <property type="entry name" value="IG_LIKE"/>
    <property type="match status" value="1"/>
</dbReference>
<dbReference type="AlphaFoldDB" id="A0AAW1Z1Y3"/>
<dbReference type="InterPro" id="IPR007110">
    <property type="entry name" value="Ig-like_dom"/>
</dbReference>
<feature type="region of interest" description="Disordered" evidence="1">
    <location>
        <begin position="1"/>
        <end position="44"/>
    </location>
</feature>
<dbReference type="Proteomes" id="UP001479290">
    <property type="component" value="Unassembled WGS sequence"/>
</dbReference>
<evidence type="ECO:0000259" key="2">
    <source>
        <dbReference type="PROSITE" id="PS50835"/>
    </source>
</evidence>
<dbReference type="EMBL" id="JAWDJR010000021">
    <property type="protein sequence ID" value="KAK9954948.1"/>
    <property type="molecule type" value="Genomic_DNA"/>
</dbReference>
<dbReference type="CDD" id="cd00096">
    <property type="entry name" value="Ig"/>
    <property type="match status" value="1"/>
</dbReference>
<dbReference type="InterPro" id="IPR013783">
    <property type="entry name" value="Ig-like_fold"/>
</dbReference>
<sequence length="183" mass="20059">MSKHSSLAVPPPPVDVPSLPTSGGRPSVLPSSSSSSSSSSSVAGPRLIPPLLREQSWAVHPHQAFLLFCLALGPRDVSVEWHINGQRLETPVIEYRHVLSHDAVLVSSWLKEEALNKDVQYECTAVSETGNDASKVDLRLNSRDEAGVPHTDVDRWRNALSEHNTLLQEWKKAWESCDGQGVL</sequence>
<evidence type="ECO:0000256" key="1">
    <source>
        <dbReference type="SAM" id="MobiDB-lite"/>
    </source>
</evidence>
<comment type="caution">
    <text evidence="3">The sequence shown here is derived from an EMBL/GenBank/DDBJ whole genome shotgun (WGS) entry which is preliminary data.</text>
</comment>
<dbReference type="InterPro" id="IPR036179">
    <property type="entry name" value="Ig-like_dom_sf"/>
</dbReference>
<keyword evidence="4" id="KW-1185">Reference proteome</keyword>
<evidence type="ECO:0000313" key="3">
    <source>
        <dbReference type="EMBL" id="KAK9954948.1"/>
    </source>
</evidence>